<dbReference type="EMBL" id="MT141351">
    <property type="protein sequence ID" value="QJA59034.1"/>
    <property type="molecule type" value="Genomic_DNA"/>
</dbReference>
<dbReference type="EMBL" id="MT141686">
    <property type="protein sequence ID" value="QJA69205.1"/>
    <property type="molecule type" value="Genomic_DNA"/>
</dbReference>
<evidence type="ECO:0000313" key="2">
    <source>
        <dbReference type="EMBL" id="QJA59034.1"/>
    </source>
</evidence>
<sequence length="118" mass="13460">MNLAGNPLPYNRLMFAAYKAVGVPLWVSPDEAADSLRYQRWSEQISLELGEWFARMWSMAFAAGYKGLKPFVPKREHVLRMLSKMGYAPGRASELASFLLDDIDGFHRKGCARRHLQP</sequence>
<proteinExistence type="predicted"/>
<accession>A0A6H1ZIG2</accession>
<dbReference type="AlphaFoldDB" id="A0A6H1ZIG2"/>
<organism evidence="1">
    <name type="scientific">viral metagenome</name>
    <dbReference type="NCBI Taxonomy" id="1070528"/>
    <lineage>
        <taxon>unclassified sequences</taxon>
        <taxon>metagenomes</taxon>
        <taxon>organismal metagenomes</taxon>
    </lineage>
</organism>
<reference evidence="1" key="1">
    <citation type="submission" date="2020-03" db="EMBL/GenBank/DDBJ databases">
        <title>The deep terrestrial virosphere.</title>
        <authorList>
            <person name="Holmfeldt K."/>
            <person name="Nilsson E."/>
            <person name="Simone D."/>
            <person name="Lopez-Fernandez M."/>
            <person name="Wu X."/>
            <person name="de Brujin I."/>
            <person name="Lundin D."/>
            <person name="Andersson A."/>
            <person name="Bertilsson S."/>
            <person name="Dopson M."/>
        </authorList>
    </citation>
    <scope>NUCLEOTIDE SEQUENCE</scope>
    <source>
        <strain evidence="3">MM415A04916</strain>
        <strain evidence="2">MM415B01374</strain>
        <strain evidence="1">TM448A00646</strain>
        <strain evidence="4">TM448B00781</strain>
    </source>
</reference>
<dbReference type="EMBL" id="MT144039">
    <property type="protein sequence ID" value="QJA47318.1"/>
    <property type="molecule type" value="Genomic_DNA"/>
</dbReference>
<name>A0A6H1ZIG2_9ZZZZ</name>
<gene>
    <name evidence="3" type="ORF">MM415A04916_0002</name>
    <name evidence="2" type="ORF">MM415B01374_0024</name>
    <name evidence="1" type="ORF">TM448A00646_0024</name>
    <name evidence="4" type="ORF">TM448B00781_0024</name>
</gene>
<evidence type="ECO:0000313" key="4">
    <source>
        <dbReference type="EMBL" id="QJH96636.1"/>
    </source>
</evidence>
<protein>
    <submittedName>
        <fullName evidence="1">Uncharacterized protein</fullName>
    </submittedName>
</protein>
<dbReference type="EMBL" id="MT144657">
    <property type="protein sequence ID" value="QJH96636.1"/>
    <property type="molecule type" value="Genomic_DNA"/>
</dbReference>
<evidence type="ECO:0000313" key="1">
    <source>
        <dbReference type="EMBL" id="QJA47318.1"/>
    </source>
</evidence>
<evidence type="ECO:0000313" key="3">
    <source>
        <dbReference type="EMBL" id="QJA69205.1"/>
    </source>
</evidence>